<comment type="cofactor">
    <cofactor evidence="1">
        <name>[4Fe-4S] cluster</name>
        <dbReference type="ChEBI" id="CHEBI:49883"/>
    </cofactor>
</comment>
<organism evidence="12 13">
    <name type="scientific">Coprothermobacter proteolyticus (strain ATCC 35245 / DSM 5265 / OCM 4 / BT)</name>
    <dbReference type="NCBI Taxonomy" id="309798"/>
    <lineage>
        <taxon>Bacteria</taxon>
        <taxon>Pseudomonadati</taxon>
        <taxon>Coprothermobacterota</taxon>
        <taxon>Coprothermobacteria</taxon>
        <taxon>Coprothermobacterales</taxon>
        <taxon>Coprothermobacteraceae</taxon>
        <taxon>Coprothermobacter</taxon>
    </lineage>
</organism>
<dbReference type="GO" id="GO:0046872">
    <property type="term" value="F:metal ion binding"/>
    <property type="evidence" value="ECO:0007669"/>
    <property type="project" value="UniProtKB-KW"/>
</dbReference>
<evidence type="ECO:0000259" key="9">
    <source>
        <dbReference type="PROSITE" id="PS50926"/>
    </source>
</evidence>
<dbReference type="InterPro" id="IPR020612">
    <property type="entry name" value="Methylthiotransferase_CS"/>
</dbReference>
<dbReference type="GO" id="GO:0005829">
    <property type="term" value="C:cytosol"/>
    <property type="evidence" value="ECO:0007669"/>
    <property type="project" value="TreeGrafter"/>
</dbReference>
<dbReference type="GO" id="GO:0006400">
    <property type="term" value="P:tRNA modification"/>
    <property type="evidence" value="ECO:0007669"/>
    <property type="project" value="InterPro"/>
</dbReference>
<dbReference type="PROSITE" id="PS01278">
    <property type="entry name" value="MTTASE_RADICAL"/>
    <property type="match status" value="1"/>
</dbReference>
<dbReference type="Gene3D" id="3.80.30.20">
    <property type="entry name" value="tm_1862 like domain"/>
    <property type="match status" value="1"/>
</dbReference>
<dbReference type="InterPro" id="IPR005840">
    <property type="entry name" value="Ribosomal_uS12_MeSTrfase_RimO"/>
</dbReference>
<keyword evidence="4" id="KW-0808">Transferase</keyword>
<evidence type="ECO:0000313" key="13">
    <source>
        <dbReference type="Proteomes" id="UP000001732"/>
    </source>
</evidence>
<dbReference type="Proteomes" id="UP000001732">
    <property type="component" value="Chromosome"/>
</dbReference>
<dbReference type="SFLD" id="SFLDS00029">
    <property type="entry name" value="Radical_SAM"/>
    <property type="match status" value="1"/>
</dbReference>
<dbReference type="InterPro" id="IPR023404">
    <property type="entry name" value="rSAM_horseshoe"/>
</dbReference>
<dbReference type="Pfam" id="PF00919">
    <property type="entry name" value="UPF0004"/>
    <property type="match status" value="1"/>
</dbReference>
<dbReference type="CDD" id="cd01335">
    <property type="entry name" value="Radical_SAM"/>
    <property type="match status" value="1"/>
</dbReference>
<evidence type="ECO:0000259" key="11">
    <source>
        <dbReference type="PROSITE" id="PS51918"/>
    </source>
</evidence>
<proteinExistence type="predicted"/>
<evidence type="ECO:0000313" key="12">
    <source>
        <dbReference type="EMBL" id="ACI16802.1"/>
    </source>
</evidence>
<keyword evidence="3" id="KW-0963">Cytoplasm</keyword>
<dbReference type="AlphaFoldDB" id="B5Y8R0"/>
<dbReference type="SFLD" id="SFLDG01082">
    <property type="entry name" value="B12-binding_domain_containing"/>
    <property type="match status" value="1"/>
</dbReference>
<dbReference type="InterPro" id="IPR038135">
    <property type="entry name" value="Methylthiotransferase_N_sf"/>
</dbReference>
<dbReference type="InterPro" id="IPR002792">
    <property type="entry name" value="TRAM_dom"/>
</dbReference>
<dbReference type="PANTHER" id="PTHR43837">
    <property type="entry name" value="RIBOSOMAL PROTEIN S12 METHYLTHIOTRANSFERASE RIMO"/>
    <property type="match status" value="1"/>
</dbReference>
<reference evidence="13" key="1">
    <citation type="submission" date="2008-08" db="EMBL/GenBank/DDBJ databases">
        <title>The complete genome sequence of Coprothermobacter proteolyticus strain ATCC 5245 / DSM 5265 / BT.</title>
        <authorList>
            <person name="Dodson R.J."/>
            <person name="Durkin A.S."/>
            <person name="Wu M."/>
            <person name="Eisen J."/>
            <person name="Sutton G."/>
        </authorList>
    </citation>
    <scope>NUCLEOTIDE SEQUENCE [LARGE SCALE GENOMIC DNA]</scope>
    <source>
        <strain evidence="13">ATCC 35245 / DSM 5265 / OCM 4 / BT</strain>
    </source>
</reference>
<evidence type="ECO:0000256" key="4">
    <source>
        <dbReference type="ARBA" id="ARBA00022679"/>
    </source>
</evidence>
<dbReference type="InterPro" id="IPR007197">
    <property type="entry name" value="rSAM"/>
</dbReference>
<feature type="domain" description="Radical SAM core" evidence="11">
    <location>
        <begin position="121"/>
        <end position="353"/>
    </location>
</feature>
<dbReference type="GO" id="GO:0051539">
    <property type="term" value="F:4 iron, 4 sulfur cluster binding"/>
    <property type="evidence" value="ECO:0007669"/>
    <property type="project" value="UniProtKB-KW"/>
</dbReference>
<gene>
    <name evidence="12" type="ordered locus">COPRO5265_0818</name>
</gene>
<dbReference type="InterPro" id="IPR005839">
    <property type="entry name" value="Methylthiotransferase"/>
</dbReference>
<dbReference type="Gene3D" id="3.40.50.12160">
    <property type="entry name" value="Methylthiotransferase, N-terminal domain"/>
    <property type="match status" value="1"/>
</dbReference>
<evidence type="ECO:0000256" key="3">
    <source>
        <dbReference type="ARBA" id="ARBA00022490"/>
    </source>
</evidence>
<dbReference type="GO" id="GO:0035599">
    <property type="term" value="F:aspartic acid methylthiotransferase activity"/>
    <property type="evidence" value="ECO:0007669"/>
    <property type="project" value="TreeGrafter"/>
</dbReference>
<evidence type="ECO:0000256" key="6">
    <source>
        <dbReference type="ARBA" id="ARBA00022723"/>
    </source>
</evidence>
<dbReference type="InterPro" id="IPR012340">
    <property type="entry name" value="NA-bd_OB-fold"/>
</dbReference>
<evidence type="ECO:0000256" key="2">
    <source>
        <dbReference type="ARBA" id="ARBA00022485"/>
    </source>
</evidence>
<evidence type="ECO:0000259" key="10">
    <source>
        <dbReference type="PROSITE" id="PS51449"/>
    </source>
</evidence>
<dbReference type="NCBIfam" id="TIGR00089">
    <property type="entry name" value="MiaB/RimO family radical SAM methylthiotransferase"/>
    <property type="match status" value="1"/>
</dbReference>
<evidence type="ECO:0000256" key="1">
    <source>
        <dbReference type="ARBA" id="ARBA00001966"/>
    </source>
</evidence>
<dbReference type="SMART" id="SM00729">
    <property type="entry name" value="Elp3"/>
    <property type="match status" value="1"/>
</dbReference>
<feature type="domain" description="MTTase N-terminal" evidence="10">
    <location>
        <begin position="4"/>
        <end position="115"/>
    </location>
</feature>
<dbReference type="EMBL" id="CP001145">
    <property type="protein sequence ID" value="ACI16802.1"/>
    <property type="molecule type" value="Genomic_DNA"/>
</dbReference>
<evidence type="ECO:0000256" key="8">
    <source>
        <dbReference type="ARBA" id="ARBA00023014"/>
    </source>
</evidence>
<keyword evidence="6" id="KW-0479">Metal-binding</keyword>
<dbReference type="InterPro" id="IPR058240">
    <property type="entry name" value="rSAM_sf"/>
</dbReference>
<dbReference type="STRING" id="309798.COPRO5265_0818"/>
<keyword evidence="8" id="KW-0411">Iron-sulfur</keyword>
<dbReference type="PROSITE" id="PS51918">
    <property type="entry name" value="RADICAL_SAM"/>
    <property type="match status" value="1"/>
</dbReference>
<dbReference type="RefSeq" id="WP_012543454.1">
    <property type="nucleotide sequence ID" value="NC_011295.1"/>
</dbReference>
<dbReference type="InterPro" id="IPR006638">
    <property type="entry name" value="Elp3/MiaA/NifB-like_rSAM"/>
</dbReference>
<keyword evidence="2" id="KW-0004">4Fe-4S</keyword>
<reference evidence="12 13" key="2">
    <citation type="journal article" date="2014" name="Genome Announc.">
        <title>Complete Genome Sequence of Coprothermobacter proteolyticus DSM 5265.</title>
        <authorList>
            <person name="Alexiev A."/>
            <person name="Coil D.A."/>
            <person name="Badger J.H."/>
            <person name="Enticknap J."/>
            <person name="Ward N."/>
            <person name="Robb F.T."/>
            <person name="Eisen J.A."/>
        </authorList>
    </citation>
    <scope>NUCLEOTIDE SEQUENCE [LARGE SCALE GENOMIC DNA]</scope>
    <source>
        <strain evidence="13">ATCC 35245 / DSM 5265 / OCM 4 / BT</strain>
    </source>
</reference>
<accession>B5Y8R0</accession>
<protein>
    <submittedName>
        <fullName evidence="12">2-methylthioadenine synthetase</fullName>
    </submittedName>
</protein>
<dbReference type="PROSITE" id="PS51449">
    <property type="entry name" value="MTTASE_N"/>
    <property type="match status" value="1"/>
</dbReference>
<keyword evidence="13" id="KW-1185">Reference proteome</keyword>
<sequence length="424" mass="47735">MKRTKIYVETLGCPKNLVRTQDFYRQLDYSNYEVVYSPEEADVIVVNTCGFIADAVEESLTVALQLKEEYPDSVLVFAGCVPLRFGTELVQSELPEFDYVVPGFNMPSAFSEYQGPLQTSVLTYPYAYVSIAEGCNGRCSYCTIPKFWGSLKSRPAVEIVDEINELYEIGIREVILVSQDTGAWGTDLYGRPSLELLLRALRDTQIPWIRLMYVNPTFITEKLLLAWKDTGRVLPYFDIPVQSGSDKVLRQMRRGYDRNQILQALKLIDGVFAENTKRTSIMVGFPGETEDDVQATLDLLIQGEFHHVGVFGYCDEEEADSHKLVPKVDPEIINTRKTATEAVALELHRLWEEKCVGKTYQCLVEASSGSEFIGRIWGQAPEIDGMFLGKGEVEPGEMVEIVVEKTKPGQLIGRKKVQKATSNT</sequence>
<dbReference type="PANTHER" id="PTHR43837:SF1">
    <property type="entry name" value="RIBOSOMAL PROTEIN US12 METHYLTHIOTRANSFERASE RIMO"/>
    <property type="match status" value="1"/>
</dbReference>
<dbReference type="KEGG" id="cpo:COPRO5265_0818"/>
<dbReference type="HOGENOM" id="CLU_018697_0_1_9"/>
<dbReference type="eggNOG" id="COG0621">
    <property type="taxonomic scope" value="Bacteria"/>
</dbReference>
<keyword evidence="5" id="KW-0949">S-adenosyl-L-methionine</keyword>
<dbReference type="PROSITE" id="PS50926">
    <property type="entry name" value="TRAM"/>
    <property type="match status" value="1"/>
</dbReference>
<dbReference type="SUPFAM" id="SSF102114">
    <property type="entry name" value="Radical SAM enzymes"/>
    <property type="match status" value="1"/>
</dbReference>
<name>B5Y8R0_COPPD</name>
<dbReference type="Pfam" id="PF04055">
    <property type="entry name" value="Radical_SAM"/>
    <property type="match status" value="1"/>
</dbReference>
<dbReference type="InterPro" id="IPR013848">
    <property type="entry name" value="Methylthiotransferase_N"/>
</dbReference>
<dbReference type="Pfam" id="PF18693">
    <property type="entry name" value="TRAM_2"/>
    <property type="match status" value="1"/>
</dbReference>
<feature type="domain" description="TRAM" evidence="9">
    <location>
        <begin position="353"/>
        <end position="417"/>
    </location>
</feature>
<keyword evidence="7" id="KW-0408">Iron</keyword>
<dbReference type="Gene3D" id="2.40.50.140">
    <property type="entry name" value="Nucleic acid-binding proteins"/>
    <property type="match status" value="1"/>
</dbReference>
<evidence type="ECO:0000256" key="5">
    <source>
        <dbReference type="ARBA" id="ARBA00022691"/>
    </source>
</evidence>
<evidence type="ECO:0000256" key="7">
    <source>
        <dbReference type="ARBA" id="ARBA00023004"/>
    </source>
</evidence>